<evidence type="ECO:0000256" key="1">
    <source>
        <dbReference type="ARBA" id="ARBA00004613"/>
    </source>
</evidence>
<keyword evidence="5" id="KW-0464">Manganese</keyword>
<feature type="domain" description="Cupin type-1" evidence="7">
    <location>
        <begin position="52"/>
        <end position="208"/>
    </location>
</feature>
<gene>
    <name evidence="8" type="ORF">N7456_010330</name>
</gene>
<dbReference type="AlphaFoldDB" id="A0A9W9K640"/>
<dbReference type="InterPro" id="IPR001929">
    <property type="entry name" value="Germin"/>
</dbReference>
<comment type="subcellular location">
    <subcellularLocation>
        <location evidence="1">Secreted</location>
    </subcellularLocation>
</comment>
<sequence length="236" mass="25437">MLPQSTLSSALVAAIMITLPANAAPQLMPKRSAVELSLPAQLRLADTAVDRYQLLPKDEDFIFDFNKAEIPFANRKTFPALTGYGTSMSVSALPACSMSFLHLHPRATELFALTSGHVVTDMVPEGNVTDSNGKQRVITTELYAGMMTLFPAGSFHTQVNPDCVPANFSAALTAEDFGISMVADQTFSLPDDVVAATFGQSIAGEDIDRVRDAIPGATLIRVEECLKKCNIQKRQV</sequence>
<evidence type="ECO:0000313" key="9">
    <source>
        <dbReference type="Proteomes" id="UP001149165"/>
    </source>
</evidence>
<keyword evidence="6" id="KW-0732">Signal</keyword>
<dbReference type="OrthoDB" id="1921208at2759"/>
<evidence type="ECO:0000256" key="4">
    <source>
        <dbReference type="ARBA" id="ARBA00022723"/>
    </source>
</evidence>
<keyword evidence="3" id="KW-0964">Secreted</keyword>
<reference evidence="8" key="1">
    <citation type="submission" date="2022-11" db="EMBL/GenBank/DDBJ databases">
        <authorList>
            <person name="Petersen C."/>
        </authorList>
    </citation>
    <scope>NUCLEOTIDE SEQUENCE</scope>
    <source>
        <strain evidence="8">IBT 30069</strain>
    </source>
</reference>
<dbReference type="InterPro" id="IPR011051">
    <property type="entry name" value="RmlC_Cupin_sf"/>
</dbReference>
<evidence type="ECO:0000259" key="7">
    <source>
        <dbReference type="SMART" id="SM00835"/>
    </source>
</evidence>
<comment type="caution">
    <text evidence="8">The sequence shown here is derived from an EMBL/GenBank/DDBJ whole genome shotgun (WGS) entry which is preliminary data.</text>
</comment>
<evidence type="ECO:0000256" key="3">
    <source>
        <dbReference type="ARBA" id="ARBA00022525"/>
    </source>
</evidence>
<keyword evidence="9" id="KW-1185">Reference proteome</keyword>
<dbReference type="SMART" id="SM00835">
    <property type="entry name" value="Cupin_1"/>
    <property type="match status" value="1"/>
</dbReference>
<reference evidence="8" key="2">
    <citation type="journal article" date="2023" name="IMA Fungus">
        <title>Comparative genomic study of the Penicillium genus elucidates a diverse pangenome and 15 lateral gene transfer events.</title>
        <authorList>
            <person name="Petersen C."/>
            <person name="Sorensen T."/>
            <person name="Nielsen M.R."/>
            <person name="Sondergaard T.E."/>
            <person name="Sorensen J.L."/>
            <person name="Fitzpatrick D.A."/>
            <person name="Frisvad J.C."/>
            <person name="Nielsen K.L."/>
        </authorList>
    </citation>
    <scope>NUCLEOTIDE SEQUENCE</scope>
    <source>
        <strain evidence="8">IBT 30069</strain>
    </source>
</reference>
<keyword evidence="4" id="KW-0479">Metal-binding</keyword>
<accession>A0A9W9K640</accession>
<dbReference type="SUPFAM" id="SSF51182">
    <property type="entry name" value="RmlC-like cupins"/>
    <property type="match status" value="1"/>
</dbReference>
<dbReference type="FunFam" id="2.60.120.10:FF:000150">
    <property type="entry name" value="Spherulin, putative"/>
    <property type="match status" value="1"/>
</dbReference>
<protein>
    <recommendedName>
        <fullName evidence="7">Cupin type-1 domain-containing protein</fullName>
    </recommendedName>
</protein>
<dbReference type="InterPro" id="IPR006045">
    <property type="entry name" value="Cupin_1"/>
</dbReference>
<organism evidence="8 9">
    <name type="scientific">Penicillium angulare</name>
    <dbReference type="NCBI Taxonomy" id="116970"/>
    <lineage>
        <taxon>Eukaryota</taxon>
        <taxon>Fungi</taxon>
        <taxon>Dikarya</taxon>
        <taxon>Ascomycota</taxon>
        <taxon>Pezizomycotina</taxon>
        <taxon>Eurotiomycetes</taxon>
        <taxon>Eurotiomycetidae</taxon>
        <taxon>Eurotiales</taxon>
        <taxon>Aspergillaceae</taxon>
        <taxon>Penicillium</taxon>
    </lineage>
</organism>
<comment type="similarity">
    <text evidence="2">Belongs to the germin family.</text>
</comment>
<evidence type="ECO:0000313" key="8">
    <source>
        <dbReference type="EMBL" id="KAJ5094469.1"/>
    </source>
</evidence>
<evidence type="ECO:0000256" key="6">
    <source>
        <dbReference type="SAM" id="SignalP"/>
    </source>
</evidence>
<dbReference type="CDD" id="cd02241">
    <property type="entry name" value="cupin_OxOx"/>
    <property type="match status" value="1"/>
</dbReference>
<feature type="chain" id="PRO_5040975492" description="Cupin type-1 domain-containing protein" evidence="6">
    <location>
        <begin position="24"/>
        <end position="236"/>
    </location>
</feature>
<feature type="signal peptide" evidence="6">
    <location>
        <begin position="1"/>
        <end position="23"/>
    </location>
</feature>
<dbReference type="GO" id="GO:0030145">
    <property type="term" value="F:manganese ion binding"/>
    <property type="evidence" value="ECO:0007669"/>
    <property type="project" value="InterPro"/>
</dbReference>
<evidence type="ECO:0000256" key="5">
    <source>
        <dbReference type="ARBA" id="ARBA00023211"/>
    </source>
</evidence>
<dbReference type="Pfam" id="PF00190">
    <property type="entry name" value="Cupin_1"/>
    <property type="match status" value="1"/>
</dbReference>
<dbReference type="Gene3D" id="2.60.120.10">
    <property type="entry name" value="Jelly Rolls"/>
    <property type="match status" value="1"/>
</dbReference>
<dbReference type="PANTHER" id="PTHR31238">
    <property type="entry name" value="GERMIN-LIKE PROTEIN SUBFAMILY 3 MEMBER 3"/>
    <property type="match status" value="1"/>
</dbReference>
<evidence type="ECO:0000256" key="2">
    <source>
        <dbReference type="ARBA" id="ARBA00007456"/>
    </source>
</evidence>
<proteinExistence type="inferred from homology"/>
<dbReference type="GO" id="GO:0005576">
    <property type="term" value="C:extracellular region"/>
    <property type="evidence" value="ECO:0007669"/>
    <property type="project" value="UniProtKB-SubCell"/>
</dbReference>
<dbReference type="InterPro" id="IPR014710">
    <property type="entry name" value="RmlC-like_jellyroll"/>
</dbReference>
<dbReference type="EMBL" id="JAPQKH010000006">
    <property type="protein sequence ID" value="KAJ5094469.1"/>
    <property type="molecule type" value="Genomic_DNA"/>
</dbReference>
<name>A0A9W9K640_9EURO</name>
<dbReference type="Proteomes" id="UP001149165">
    <property type="component" value="Unassembled WGS sequence"/>
</dbReference>